<evidence type="ECO:0000259" key="2">
    <source>
        <dbReference type="Pfam" id="PF11716"/>
    </source>
</evidence>
<keyword evidence="3" id="KW-0413">Isomerase</keyword>
<reference evidence="4" key="1">
    <citation type="journal article" date="2019" name="Int. J. Syst. Evol. Microbiol.">
        <title>The Global Catalogue of Microorganisms (GCM) 10K type strain sequencing project: providing services to taxonomists for standard genome sequencing and annotation.</title>
        <authorList>
            <consortium name="The Broad Institute Genomics Platform"/>
            <consortium name="The Broad Institute Genome Sequencing Center for Infectious Disease"/>
            <person name="Wu L."/>
            <person name="Ma J."/>
        </authorList>
    </citation>
    <scope>NUCLEOTIDE SEQUENCE [LARGE SCALE GENOMIC DNA]</scope>
    <source>
        <strain evidence="4">JCM 16961</strain>
    </source>
</reference>
<dbReference type="InterPro" id="IPR034660">
    <property type="entry name" value="DinB/YfiT-like"/>
</dbReference>
<dbReference type="SUPFAM" id="SSF55718">
    <property type="entry name" value="SCP-like"/>
    <property type="match status" value="1"/>
</dbReference>
<keyword evidence="4" id="KW-1185">Reference proteome</keyword>
<dbReference type="GO" id="GO:0016853">
    <property type="term" value="F:isomerase activity"/>
    <property type="evidence" value="ECO:0007669"/>
    <property type="project" value="UniProtKB-KW"/>
</dbReference>
<dbReference type="InterPro" id="IPR036527">
    <property type="entry name" value="SCP2_sterol-bd_dom_sf"/>
</dbReference>
<dbReference type="RefSeq" id="WP_344884561.1">
    <property type="nucleotide sequence ID" value="NZ_BAABCJ010000005.1"/>
</dbReference>
<dbReference type="Pfam" id="PF11716">
    <property type="entry name" value="MDMPI_N"/>
    <property type="match status" value="1"/>
</dbReference>
<dbReference type="Gene3D" id="1.20.120.450">
    <property type="entry name" value="dinb family like domain"/>
    <property type="match status" value="1"/>
</dbReference>
<dbReference type="Gene3D" id="3.30.1050.20">
    <property type="match status" value="1"/>
</dbReference>
<dbReference type="InterPro" id="IPR024344">
    <property type="entry name" value="MDMPI_metal-binding"/>
</dbReference>
<evidence type="ECO:0000256" key="1">
    <source>
        <dbReference type="SAM" id="MobiDB-lite"/>
    </source>
</evidence>
<feature type="domain" description="Mycothiol-dependent maleylpyruvate isomerase metal-binding" evidence="2">
    <location>
        <begin position="21"/>
        <end position="156"/>
    </location>
</feature>
<accession>A0ABP7DPN6</accession>
<dbReference type="NCBIfam" id="TIGR03083">
    <property type="entry name" value="maleylpyruvate isomerase family mycothiol-dependent enzyme"/>
    <property type="match status" value="1"/>
</dbReference>
<gene>
    <name evidence="3" type="primary">nagL</name>
    <name evidence="3" type="ORF">GCM10022377_22910</name>
</gene>
<dbReference type="EMBL" id="BAABCJ010000005">
    <property type="protein sequence ID" value="GAA3708527.1"/>
    <property type="molecule type" value="Genomic_DNA"/>
</dbReference>
<protein>
    <submittedName>
        <fullName evidence="3">Mycothiol-dependent maleylpyruvate isomerase NagL</fullName>
    </submittedName>
</protein>
<dbReference type="SUPFAM" id="SSF109854">
    <property type="entry name" value="DinB/YfiT-like putative metalloenzymes"/>
    <property type="match status" value="1"/>
</dbReference>
<dbReference type="InterPro" id="IPR017517">
    <property type="entry name" value="Maleyloyr_isom"/>
</dbReference>
<evidence type="ECO:0000313" key="3">
    <source>
        <dbReference type="EMBL" id="GAA3708527.1"/>
    </source>
</evidence>
<evidence type="ECO:0000313" key="4">
    <source>
        <dbReference type="Proteomes" id="UP001501536"/>
    </source>
</evidence>
<sequence length="257" mass="27857">MSETTYRTADVDVLRELAGVDEAAAYFHARLNELRDSQFAGASLLPGWTRAHVVAHVGYNAYALSRLMTWAETGVETPMYASAEARDADIEAGAALEPGSLHFLYEDSHQELAEHWQRMDDAAWDARVQTRQGAEIAASTSVWMRARELWLHAIDLNSGAGFGDVPEAVLTRLLRNVEAAWSAREEARGLRLHPAGSPAEEEEYDGEAGPGAGVTVVTGQLPDLAAWATGRAEPLDRLQFAGDGWNGGAPAPAPHWL</sequence>
<name>A0ABP7DPN6_9MICC</name>
<feature type="region of interest" description="Disordered" evidence="1">
    <location>
        <begin position="187"/>
        <end position="214"/>
    </location>
</feature>
<organism evidence="3 4">
    <name type="scientific">Zhihengliuella alba</name>
    <dbReference type="NCBI Taxonomy" id="547018"/>
    <lineage>
        <taxon>Bacteria</taxon>
        <taxon>Bacillati</taxon>
        <taxon>Actinomycetota</taxon>
        <taxon>Actinomycetes</taxon>
        <taxon>Micrococcales</taxon>
        <taxon>Micrococcaceae</taxon>
        <taxon>Zhihengliuella</taxon>
    </lineage>
</organism>
<comment type="caution">
    <text evidence="3">The sequence shown here is derived from an EMBL/GenBank/DDBJ whole genome shotgun (WGS) entry which is preliminary data.</text>
</comment>
<dbReference type="Proteomes" id="UP001501536">
    <property type="component" value="Unassembled WGS sequence"/>
</dbReference>
<proteinExistence type="predicted"/>